<dbReference type="InterPro" id="IPR000953">
    <property type="entry name" value="Chromo/chromo_shadow_dom"/>
</dbReference>
<gene>
    <name evidence="2" type="ORF">PHMEG_00029188</name>
</gene>
<feature type="domain" description="Chromo" evidence="1">
    <location>
        <begin position="47"/>
        <end position="109"/>
    </location>
</feature>
<proteinExistence type="predicted"/>
<dbReference type="EMBL" id="NBNE01008196">
    <property type="protein sequence ID" value="OWY99757.1"/>
    <property type="molecule type" value="Genomic_DNA"/>
</dbReference>
<dbReference type="InterPro" id="IPR016197">
    <property type="entry name" value="Chromo-like_dom_sf"/>
</dbReference>
<dbReference type="SUPFAM" id="SSF54160">
    <property type="entry name" value="Chromo domain-like"/>
    <property type="match status" value="1"/>
</dbReference>
<dbReference type="PROSITE" id="PS50013">
    <property type="entry name" value="CHROMO_2"/>
    <property type="match status" value="1"/>
</dbReference>
<reference evidence="3" key="1">
    <citation type="submission" date="2017-03" db="EMBL/GenBank/DDBJ databases">
        <title>Phytopthora megakarya and P. palmivora, two closely related causual agents of cacao black pod achieved similar genome size and gene model numbers by different mechanisms.</title>
        <authorList>
            <person name="Ali S."/>
            <person name="Shao J."/>
            <person name="Larry D.J."/>
            <person name="Kronmiller B."/>
            <person name="Shen D."/>
            <person name="Strem M.D."/>
            <person name="Melnick R.L."/>
            <person name="Guiltinan M.J."/>
            <person name="Tyler B.M."/>
            <person name="Meinhardt L.W."/>
            <person name="Bailey B.A."/>
        </authorList>
    </citation>
    <scope>NUCLEOTIDE SEQUENCE [LARGE SCALE GENOMIC DNA]</scope>
    <source>
        <strain evidence="3">zdho120</strain>
    </source>
</reference>
<dbReference type="Gene3D" id="2.40.50.40">
    <property type="match status" value="1"/>
</dbReference>
<dbReference type="AlphaFoldDB" id="A0A225V495"/>
<name>A0A225V495_9STRA</name>
<dbReference type="SMART" id="SM00298">
    <property type="entry name" value="CHROMO"/>
    <property type="match status" value="1"/>
</dbReference>
<evidence type="ECO:0000313" key="2">
    <source>
        <dbReference type="EMBL" id="OWY99757.1"/>
    </source>
</evidence>
<organism evidence="2 3">
    <name type="scientific">Phytophthora megakarya</name>
    <dbReference type="NCBI Taxonomy" id="4795"/>
    <lineage>
        <taxon>Eukaryota</taxon>
        <taxon>Sar</taxon>
        <taxon>Stramenopiles</taxon>
        <taxon>Oomycota</taxon>
        <taxon>Peronosporomycetes</taxon>
        <taxon>Peronosporales</taxon>
        <taxon>Peronosporaceae</taxon>
        <taxon>Phytophthora</taxon>
    </lineage>
</organism>
<comment type="caution">
    <text evidence="2">The sequence shown here is derived from an EMBL/GenBank/DDBJ whole genome shotgun (WGS) entry which is preliminary data.</text>
</comment>
<dbReference type="OrthoDB" id="88785at2759"/>
<evidence type="ECO:0000259" key="1">
    <source>
        <dbReference type="PROSITE" id="PS50013"/>
    </source>
</evidence>
<accession>A0A225V495</accession>
<protein>
    <recommendedName>
        <fullName evidence="1">Chromo domain-containing protein</fullName>
    </recommendedName>
</protein>
<evidence type="ECO:0000313" key="3">
    <source>
        <dbReference type="Proteomes" id="UP000198211"/>
    </source>
</evidence>
<dbReference type="Proteomes" id="UP000198211">
    <property type="component" value="Unassembled WGS sequence"/>
</dbReference>
<sequence>MSKLRPLRAFPDRPKVVLNTEDDDRVDVDEELLPDDSWDTPLDEDEFKVERIADVRSGRRTRYGRVQREFQVYWKSYDQPTWVNEADLNCAALLYEYERGRTSHNRFNVMQSHEEAMNAK</sequence>
<keyword evidence="3" id="KW-1185">Reference proteome</keyword>